<evidence type="ECO:0000256" key="12">
    <source>
        <dbReference type="ARBA" id="ARBA00049954"/>
    </source>
</evidence>
<dbReference type="InterPro" id="IPR036554">
    <property type="entry name" value="GHMP_kinase_C_sf"/>
</dbReference>
<evidence type="ECO:0000256" key="1">
    <source>
        <dbReference type="ARBA" id="ARBA00005015"/>
    </source>
</evidence>
<keyword evidence="10 13" id="KW-0067">ATP-binding</keyword>
<dbReference type="Gene3D" id="3.30.70.890">
    <property type="entry name" value="GHMP kinase, C-terminal domain"/>
    <property type="match status" value="1"/>
</dbReference>
<evidence type="ECO:0000256" key="11">
    <source>
        <dbReference type="ARBA" id="ARBA00049375"/>
    </source>
</evidence>
<dbReference type="PRINTS" id="PR00958">
    <property type="entry name" value="HOMSERKINASE"/>
</dbReference>
<feature type="domain" description="GHMP kinase N-terminal" evidence="14">
    <location>
        <begin position="67"/>
        <end position="153"/>
    </location>
</feature>
<evidence type="ECO:0000256" key="9">
    <source>
        <dbReference type="ARBA" id="ARBA00022777"/>
    </source>
</evidence>
<comment type="similarity">
    <text evidence="2 13">Belongs to the GHMP kinase family. Homoserine kinase subfamily.</text>
</comment>
<dbReference type="PROSITE" id="PS00627">
    <property type="entry name" value="GHMP_KINASES_ATP"/>
    <property type="match status" value="1"/>
</dbReference>
<evidence type="ECO:0000256" key="10">
    <source>
        <dbReference type="ARBA" id="ARBA00022840"/>
    </source>
</evidence>
<evidence type="ECO:0000256" key="13">
    <source>
        <dbReference type="HAMAP-Rule" id="MF_00384"/>
    </source>
</evidence>
<evidence type="ECO:0000256" key="2">
    <source>
        <dbReference type="ARBA" id="ARBA00007370"/>
    </source>
</evidence>
<organism evidence="16 17">
    <name type="scientific">Nostocoides vanveenii</name>
    <dbReference type="NCBI Taxonomy" id="330835"/>
    <lineage>
        <taxon>Bacteria</taxon>
        <taxon>Bacillati</taxon>
        <taxon>Actinomycetota</taxon>
        <taxon>Actinomycetes</taxon>
        <taxon>Micrococcales</taxon>
        <taxon>Intrasporangiaceae</taxon>
        <taxon>Nostocoides</taxon>
    </lineage>
</organism>
<proteinExistence type="inferred from homology"/>
<dbReference type="PIRSF" id="PIRSF000676">
    <property type="entry name" value="Homoser_kin"/>
    <property type="match status" value="1"/>
</dbReference>
<evidence type="ECO:0000313" key="17">
    <source>
        <dbReference type="Proteomes" id="UP001501475"/>
    </source>
</evidence>
<accession>A0ABN2KP67</accession>
<dbReference type="Gene3D" id="3.30.230.10">
    <property type="match status" value="1"/>
</dbReference>
<dbReference type="EC" id="2.7.1.39" evidence="3 13"/>
<dbReference type="InterPro" id="IPR013750">
    <property type="entry name" value="GHMP_kinase_C_dom"/>
</dbReference>
<comment type="pathway">
    <text evidence="1 13">Amino-acid biosynthesis; L-threonine biosynthesis; L-threonine from L-aspartate: step 4/5.</text>
</comment>
<evidence type="ECO:0000256" key="7">
    <source>
        <dbReference type="ARBA" id="ARBA00022697"/>
    </source>
</evidence>
<name>A0ABN2KP67_9MICO</name>
<dbReference type="InterPro" id="IPR020568">
    <property type="entry name" value="Ribosomal_Su5_D2-typ_SF"/>
</dbReference>
<dbReference type="PANTHER" id="PTHR20861">
    <property type="entry name" value="HOMOSERINE/4-DIPHOSPHOCYTIDYL-2-C-METHYL-D-ERYTHRITOL KINASE"/>
    <property type="match status" value="1"/>
</dbReference>
<evidence type="ECO:0000256" key="4">
    <source>
        <dbReference type="ARBA" id="ARBA00017858"/>
    </source>
</evidence>
<keyword evidence="6 13" id="KW-0808">Transferase</keyword>
<evidence type="ECO:0000256" key="3">
    <source>
        <dbReference type="ARBA" id="ARBA00012078"/>
    </source>
</evidence>
<evidence type="ECO:0000256" key="8">
    <source>
        <dbReference type="ARBA" id="ARBA00022741"/>
    </source>
</evidence>
<comment type="catalytic activity">
    <reaction evidence="11 13">
        <text>L-homoserine + ATP = O-phospho-L-homoserine + ADP + H(+)</text>
        <dbReference type="Rhea" id="RHEA:13985"/>
        <dbReference type="ChEBI" id="CHEBI:15378"/>
        <dbReference type="ChEBI" id="CHEBI:30616"/>
        <dbReference type="ChEBI" id="CHEBI:57476"/>
        <dbReference type="ChEBI" id="CHEBI:57590"/>
        <dbReference type="ChEBI" id="CHEBI:456216"/>
        <dbReference type="EC" id="2.7.1.39"/>
    </reaction>
</comment>
<feature type="binding site" evidence="13">
    <location>
        <begin position="94"/>
        <end position="104"/>
    </location>
    <ligand>
        <name>ATP</name>
        <dbReference type="ChEBI" id="CHEBI:30616"/>
    </ligand>
</feature>
<dbReference type="PANTHER" id="PTHR20861:SF1">
    <property type="entry name" value="HOMOSERINE KINASE"/>
    <property type="match status" value="1"/>
</dbReference>
<reference evidence="16 17" key="1">
    <citation type="journal article" date="2019" name="Int. J. Syst. Evol. Microbiol.">
        <title>The Global Catalogue of Microorganisms (GCM) 10K type strain sequencing project: providing services to taxonomists for standard genome sequencing and annotation.</title>
        <authorList>
            <consortium name="The Broad Institute Genomics Platform"/>
            <consortium name="The Broad Institute Genome Sequencing Center for Infectious Disease"/>
            <person name="Wu L."/>
            <person name="Ma J."/>
        </authorList>
    </citation>
    <scope>NUCLEOTIDE SEQUENCE [LARGE SCALE GENOMIC DNA]</scope>
    <source>
        <strain evidence="16 17">JCM 15591</strain>
    </source>
</reference>
<dbReference type="Proteomes" id="UP001501475">
    <property type="component" value="Unassembled WGS sequence"/>
</dbReference>
<comment type="function">
    <text evidence="12 13">Catalyzes the ATP-dependent phosphorylation of L-homoserine to L-homoserine phosphate.</text>
</comment>
<evidence type="ECO:0000256" key="5">
    <source>
        <dbReference type="ARBA" id="ARBA00022605"/>
    </source>
</evidence>
<dbReference type="NCBIfam" id="TIGR00191">
    <property type="entry name" value="thrB"/>
    <property type="match status" value="1"/>
</dbReference>
<keyword evidence="17" id="KW-1185">Reference proteome</keyword>
<evidence type="ECO:0000313" key="16">
    <source>
        <dbReference type="EMBL" id="GAA1761155.1"/>
    </source>
</evidence>
<keyword evidence="7 13" id="KW-0791">Threonine biosynthesis</keyword>
<evidence type="ECO:0000259" key="14">
    <source>
        <dbReference type="Pfam" id="PF00288"/>
    </source>
</evidence>
<protein>
    <recommendedName>
        <fullName evidence="4 13">Homoserine kinase</fullName>
        <shortName evidence="13">HK</shortName>
        <shortName evidence="13">HSK</shortName>
        <ecNumber evidence="3 13">2.7.1.39</ecNumber>
    </recommendedName>
</protein>
<comment type="subcellular location">
    <subcellularLocation>
        <location evidence="13">Cytoplasm</location>
    </subcellularLocation>
</comment>
<dbReference type="InterPro" id="IPR006204">
    <property type="entry name" value="GHMP_kinase_N_dom"/>
</dbReference>
<evidence type="ECO:0000259" key="15">
    <source>
        <dbReference type="Pfam" id="PF08544"/>
    </source>
</evidence>
<feature type="domain" description="GHMP kinase C-terminal" evidence="15">
    <location>
        <begin position="230"/>
        <end position="280"/>
    </location>
</feature>
<dbReference type="SUPFAM" id="SSF54211">
    <property type="entry name" value="Ribosomal protein S5 domain 2-like"/>
    <property type="match status" value="1"/>
</dbReference>
<gene>
    <name evidence="13 16" type="primary">thrB</name>
    <name evidence="16" type="ORF">GCM10009810_20840</name>
</gene>
<dbReference type="Pfam" id="PF08544">
    <property type="entry name" value="GHMP_kinases_C"/>
    <property type="match status" value="1"/>
</dbReference>
<keyword evidence="8 13" id="KW-0547">Nucleotide-binding</keyword>
<dbReference type="HAMAP" id="MF_00384">
    <property type="entry name" value="Homoser_kinase"/>
    <property type="match status" value="1"/>
</dbReference>
<dbReference type="InterPro" id="IPR000870">
    <property type="entry name" value="Homoserine_kinase"/>
</dbReference>
<keyword evidence="5 13" id="KW-0028">Amino-acid biosynthesis</keyword>
<dbReference type="GO" id="GO:0016301">
    <property type="term" value="F:kinase activity"/>
    <property type="evidence" value="ECO:0007669"/>
    <property type="project" value="UniProtKB-KW"/>
</dbReference>
<evidence type="ECO:0000256" key="6">
    <source>
        <dbReference type="ARBA" id="ARBA00022679"/>
    </source>
</evidence>
<keyword evidence="13" id="KW-0963">Cytoplasm</keyword>
<keyword evidence="9 13" id="KW-0418">Kinase</keyword>
<dbReference type="InterPro" id="IPR006203">
    <property type="entry name" value="GHMP_knse_ATP-bd_CS"/>
</dbReference>
<dbReference type="EMBL" id="BAAAPN010000047">
    <property type="protein sequence ID" value="GAA1761155.1"/>
    <property type="molecule type" value="Genomic_DNA"/>
</dbReference>
<dbReference type="SUPFAM" id="SSF55060">
    <property type="entry name" value="GHMP Kinase, C-terminal domain"/>
    <property type="match status" value="1"/>
</dbReference>
<dbReference type="InterPro" id="IPR014721">
    <property type="entry name" value="Ribsml_uS5_D2-typ_fold_subgr"/>
</dbReference>
<dbReference type="Pfam" id="PF00288">
    <property type="entry name" value="GHMP_kinases_N"/>
    <property type="match status" value="1"/>
</dbReference>
<sequence length="314" mass="31712">MWEPGRSVTVTVPASSANLGPGFDAIGVGLDIRDRCTVTVTEEPGLRVVATGEGAGAVPTDERHLVIRSLLRGLDALGVDRPAGMTLTCVNAVPHGRGLGSSATAIVSGIGAASALAALAAGGPAAIDLAFVNDLAAEMEGHPDNSSASVYGGLTLSWPDDAPEAGPLAHTRTVCLTPHPDVRPIVVCPDTQLSTATARSVLPSQVLLRDAAANSARAALLVHALTTDPELLLPATRDWLHQEARRPSYSASMALVDRMRAAGHAAVISGAGPSVLALTTAPAEVLALAGGPWQVLDPGFAASGITVVPAVSDA</sequence>
<comment type="caution">
    <text evidence="16">The sequence shown here is derived from an EMBL/GenBank/DDBJ whole genome shotgun (WGS) entry which is preliminary data.</text>
</comment>